<dbReference type="InterPro" id="IPR036856">
    <property type="entry name" value="Ald_Oxase/Xan_DH_a/b_sf"/>
</dbReference>
<dbReference type="RefSeq" id="WP_014270418.1">
    <property type="nucleotide sequence ID" value="NC_016633.1"/>
</dbReference>
<feature type="domain" description="Aldehyde oxidase/xanthine dehydrogenase a/b hammerhead" evidence="2">
    <location>
        <begin position="14"/>
        <end position="122"/>
    </location>
</feature>
<reference evidence="3 4" key="1">
    <citation type="submission" date="2011-11" db="EMBL/GenBank/DDBJ databases">
        <title>Complete sequence of Spirochaeta sp. grapes.</title>
        <authorList>
            <consortium name="US DOE Joint Genome Institute"/>
            <person name="Lucas S."/>
            <person name="Han J."/>
            <person name="Lapidus A."/>
            <person name="Cheng J.-F."/>
            <person name="Goodwin L."/>
            <person name="Pitluck S."/>
            <person name="Peters L."/>
            <person name="Ovchinnikova G."/>
            <person name="Munk A.C."/>
            <person name="Detter J.C."/>
            <person name="Han C."/>
            <person name="Tapia R."/>
            <person name="Land M."/>
            <person name="Hauser L."/>
            <person name="Kyrpides N."/>
            <person name="Ivanova N."/>
            <person name="Pagani I."/>
            <person name="Ritalahtilisa K."/>
            <person name="Loeffler F."/>
            <person name="Woyke T."/>
        </authorList>
    </citation>
    <scope>NUCLEOTIDE SEQUENCE [LARGE SCALE GENOMIC DNA]</scope>
    <source>
        <strain evidence="4">ATCC BAA-1885 / DSM 22778 / Grapes</strain>
    </source>
</reference>
<accession>G8QXL2</accession>
<dbReference type="Proteomes" id="UP000005632">
    <property type="component" value="Chromosome"/>
</dbReference>
<dbReference type="Gene3D" id="3.30.365.10">
    <property type="entry name" value="Aldehyde oxidase/xanthine dehydrogenase, molybdopterin binding domain"/>
    <property type="match status" value="4"/>
</dbReference>
<dbReference type="InterPro" id="IPR000674">
    <property type="entry name" value="Ald_Oxase/Xan_DH_a/b"/>
</dbReference>
<dbReference type="eggNOG" id="COG4631">
    <property type="taxonomic scope" value="Bacteria"/>
</dbReference>
<dbReference type="PANTHER" id="PTHR45444:SF3">
    <property type="entry name" value="XANTHINE DEHYDROGENASE"/>
    <property type="match status" value="1"/>
</dbReference>
<sequence>MSNKRAQNLQPLVTGEAKFSGESENLSTFLYAYPVVSPEAKGKLITVDFSPILALPGVVGHFVASDIPGQNAIGAIRRVEEPLLAFDTVEYIGQPVGVVLATDAETARKAARLVHVLVAVQEPILSLDQAIDKKCFYEAPLTVTSGNLEEGFINAYGVLEGTFESHAQEHAYIETQRAFAMKGEHGVGVKIHCGTQAVTDIQEVVALLLGLPVNKVEVDVDRVGGAFGGKERGGTMWAGIAALGLYMSGKSCAVILDRSDDFAWTGKRHPYKSNYRVGYNAKGVITAFEVDMYANGGFYEDFTVAIMERAVLGICGPYFLANARITGYCCQTNLPANTAFRGFGAPQATLVMEAIIAGIAQNLGLPVMEIQQRNFIHDGQKTPYDMVLEEVAIPQIYETLMTDCDYPSLRSACDAFNRSHRYTKRGIGIVPVKYGIGFTATFLNQGNALVYVYSDGSISVSHGGIDMGQGLYTKVEMIVAETLGVSEDSVHCESTNTKRIGCVASTAASTGTDLNGEAARMACLQIRTELEKAAAKFLSEKFHLAEAPNYIEFKDGMWWDVRMASEKQTFASLASYCYFNRCNLGAQAHYATPGLSYDILKGKGTPFSYFTNGVCLAEVEVNTLTGTYALTQVHLRHEGGNILDYEIDRGQVVGGFMQGLGFVTTEDIQYSPQGKSLATSFSTYKVPLISDFPPVMDVNLVPSKDKVAGVLGSKGVGEPPLIYGVSVFNALRDAVEAVSDHTKSAGLLHPATAQRVLEAIEGQKA</sequence>
<dbReference type="EMBL" id="CP003155">
    <property type="protein sequence ID" value="AEV29575.1"/>
    <property type="molecule type" value="Genomic_DNA"/>
</dbReference>
<dbReference type="KEGG" id="sgp:SpiGrapes_1779"/>
<dbReference type="HOGENOM" id="CLU_001681_4_1_12"/>
<dbReference type="InterPro" id="IPR016208">
    <property type="entry name" value="Ald_Oxase/xanthine_DH-like"/>
</dbReference>
<dbReference type="InterPro" id="IPR037165">
    <property type="entry name" value="AldOxase/xan_DH_Mopterin-bd_sf"/>
</dbReference>
<evidence type="ECO:0000313" key="4">
    <source>
        <dbReference type="Proteomes" id="UP000005632"/>
    </source>
</evidence>
<dbReference type="InterPro" id="IPR008274">
    <property type="entry name" value="AldOxase/xan_DH_MoCoBD1"/>
</dbReference>
<name>G8QXL2_SPHPG</name>
<evidence type="ECO:0000313" key="3">
    <source>
        <dbReference type="EMBL" id="AEV29575.1"/>
    </source>
</evidence>
<protein>
    <submittedName>
        <fullName evidence="3">Xanthine dehydrogenase, molybdopterin-binding subunit B</fullName>
    </submittedName>
</protein>
<dbReference type="PANTHER" id="PTHR45444">
    <property type="entry name" value="XANTHINE DEHYDROGENASE"/>
    <property type="match status" value="1"/>
</dbReference>
<dbReference type="OrthoDB" id="9759099at2"/>
<dbReference type="GO" id="GO:0005506">
    <property type="term" value="F:iron ion binding"/>
    <property type="evidence" value="ECO:0007669"/>
    <property type="project" value="InterPro"/>
</dbReference>
<dbReference type="InterPro" id="IPR046867">
    <property type="entry name" value="AldOxase/xan_DH_MoCoBD2"/>
</dbReference>
<dbReference type="Pfam" id="PF01315">
    <property type="entry name" value="Ald_Xan_dh_C"/>
    <property type="match status" value="1"/>
</dbReference>
<dbReference type="FunFam" id="3.30.365.10:FF:000001">
    <property type="entry name" value="Xanthine dehydrogenase oxidase"/>
    <property type="match status" value="1"/>
</dbReference>
<dbReference type="SMART" id="SM01008">
    <property type="entry name" value="Ald_Xan_dh_C"/>
    <property type="match status" value="1"/>
</dbReference>
<dbReference type="Pfam" id="PF02738">
    <property type="entry name" value="MoCoBD_1"/>
    <property type="match status" value="1"/>
</dbReference>
<dbReference type="SUPFAM" id="SSF54665">
    <property type="entry name" value="CO dehydrogenase molybdoprotein N-domain-like"/>
    <property type="match status" value="1"/>
</dbReference>
<dbReference type="Pfam" id="PF20256">
    <property type="entry name" value="MoCoBD_2"/>
    <property type="match status" value="1"/>
</dbReference>
<evidence type="ECO:0000259" key="2">
    <source>
        <dbReference type="SMART" id="SM01008"/>
    </source>
</evidence>
<organism evidence="3 4">
    <name type="scientific">Sphaerochaeta pleomorpha (strain ATCC BAA-1885 / DSM 22778 / Grapes)</name>
    <dbReference type="NCBI Taxonomy" id="158190"/>
    <lineage>
        <taxon>Bacteria</taxon>
        <taxon>Pseudomonadati</taxon>
        <taxon>Spirochaetota</taxon>
        <taxon>Spirochaetia</taxon>
        <taxon>Spirochaetales</taxon>
        <taxon>Sphaerochaetaceae</taxon>
        <taxon>Sphaerochaeta</taxon>
    </lineage>
</organism>
<dbReference type="STRING" id="158190.SpiGrapes_1779"/>
<gene>
    <name evidence="3" type="ordered locus">SpiGrapes_1779</name>
</gene>
<dbReference type="SUPFAM" id="SSF56003">
    <property type="entry name" value="Molybdenum cofactor-binding domain"/>
    <property type="match status" value="1"/>
</dbReference>
<dbReference type="AlphaFoldDB" id="G8QXL2"/>
<dbReference type="Gene3D" id="3.90.1170.50">
    <property type="entry name" value="Aldehyde oxidase/xanthine dehydrogenase, a/b hammerhead"/>
    <property type="match status" value="1"/>
</dbReference>
<evidence type="ECO:0000256" key="1">
    <source>
        <dbReference type="ARBA" id="ARBA00053029"/>
    </source>
</evidence>
<proteinExistence type="predicted"/>
<comment type="cofactor">
    <cofactor evidence="1">
        <name>Mo-molybdopterin cytosine dinucleotide</name>
        <dbReference type="ChEBI" id="CHEBI:71308"/>
    </cofactor>
</comment>
<keyword evidence="4" id="KW-1185">Reference proteome</keyword>
<dbReference type="GO" id="GO:0016491">
    <property type="term" value="F:oxidoreductase activity"/>
    <property type="evidence" value="ECO:0007669"/>
    <property type="project" value="InterPro"/>
</dbReference>